<keyword evidence="2" id="KW-0472">Membrane</keyword>
<feature type="transmembrane region" description="Helical" evidence="2">
    <location>
        <begin position="31"/>
        <end position="48"/>
    </location>
</feature>
<evidence type="ECO:0000256" key="1">
    <source>
        <dbReference type="SAM" id="MobiDB-lite"/>
    </source>
</evidence>
<evidence type="ECO:0000256" key="2">
    <source>
        <dbReference type="SAM" id="Phobius"/>
    </source>
</evidence>
<dbReference type="AlphaFoldDB" id="A0A326UBY5"/>
<protein>
    <submittedName>
        <fullName evidence="3">Uncharacterized protein</fullName>
    </submittedName>
</protein>
<proteinExistence type="predicted"/>
<feature type="compositionally biased region" description="Basic and acidic residues" evidence="1">
    <location>
        <begin position="1"/>
        <end position="14"/>
    </location>
</feature>
<evidence type="ECO:0000313" key="3">
    <source>
        <dbReference type="EMBL" id="PZW35888.1"/>
    </source>
</evidence>
<accession>A0A326UBY5</accession>
<keyword evidence="2" id="KW-1133">Transmembrane helix</keyword>
<dbReference type="EMBL" id="QKUF01000001">
    <property type="protein sequence ID" value="PZW35888.1"/>
    <property type="molecule type" value="Genomic_DNA"/>
</dbReference>
<keyword evidence="4" id="KW-1185">Reference proteome</keyword>
<dbReference type="RefSeq" id="WP_170142245.1">
    <property type="nucleotide sequence ID" value="NZ_BIFX01000001.1"/>
</dbReference>
<evidence type="ECO:0000313" key="4">
    <source>
        <dbReference type="Proteomes" id="UP000248806"/>
    </source>
</evidence>
<name>A0A326UBY5_THEHA</name>
<sequence>MVDPAKEANDRPVEIVDPAEEPEHTGSNINILLPLVLALVALVVFLALRRESEQSEE</sequence>
<dbReference type="Proteomes" id="UP000248806">
    <property type="component" value="Unassembled WGS sequence"/>
</dbReference>
<gene>
    <name evidence="3" type="ORF">EI42_00052</name>
</gene>
<comment type="caution">
    <text evidence="3">The sequence shown here is derived from an EMBL/GenBank/DDBJ whole genome shotgun (WGS) entry which is preliminary data.</text>
</comment>
<organism evidence="3 4">
    <name type="scientific">Thermosporothrix hazakensis</name>
    <dbReference type="NCBI Taxonomy" id="644383"/>
    <lineage>
        <taxon>Bacteria</taxon>
        <taxon>Bacillati</taxon>
        <taxon>Chloroflexota</taxon>
        <taxon>Ktedonobacteria</taxon>
        <taxon>Ktedonobacterales</taxon>
        <taxon>Thermosporotrichaceae</taxon>
        <taxon>Thermosporothrix</taxon>
    </lineage>
</organism>
<feature type="region of interest" description="Disordered" evidence="1">
    <location>
        <begin position="1"/>
        <end position="24"/>
    </location>
</feature>
<keyword evidence="2" id="KW-0812">Transmembrane</keyword>
<reference evidence="3 4" key="1">
    <citation type="submission" date="2018-06" db="EMBL/GenBank/DDBJ databases">
        <title>Genomic Encyclopedia of Archaeal and Bacterial Type Strains, Phase II (KMG-II): from individual species to whole genera.</title>
        <authorList>
            <person name="Goeker M."/>
        </authorList>
    </citation>
    <scope>NUCLEOTIDE SEQUENCE [LARGE SCALE GENOMIC DNA]</scope>
    <source>
        <strain evidence="3 4">ATCC BAA-1881</strain>
    </source>
</reference>